<dbReference type="AlphaFoldDB" id="A0A6S6UBC2"/>
<reference evidence="2" key="1">
    <citation type="submission" date="2020-01" db="EMBL/GenBank/DDBJ databases">
        <authorList>
            <person name="Meier V. D."/>
            <person name="Meier V D."/>
        </authorList>
    </citation>
    <scope>NUCLEOTIDE SEQUENCE</scope>
    <source>
        <strain evidence="2">HLG_WM_MAG_02</strain>
    </source>
</reference>
<sequence>MKKLFTLKAFKILLMPILLSSLAYFGFKTYEEAKKYETYTTQIATVCDVESLANERIDAFTEIISLGLVKNEAKVILEELRVKQINTKEQSQHFLYRFLLSLALLIIFSFSCHVRTAAMFLSFATFISLIYGLLNPILMVTIHKEVEYLGDVILAFESKGIIGSITKLYSSGEFAVSFTILLFSILLPVAKSLSLTFMLIFHQSPWNRKLVTFFKQIGKWSMLDVFVVATFLVYFTSNTGGITKAEIQVGLYFFLIYVLLSMITAILTQRVLNKIQIKAPTLPSSHPYDLKKL</sequence>
<feature type="transmembrane region" description="Helical" evidence="1">
    <location>
        <begin position="12"/>
        <end position="30"/>
    </location>
</feature>
<dbReference type="InterPro" id="IPR007498">
    <property type="entry name" value="PqiA-like"/>
</dbReference>
<feature type="transmembrane region" description="Helical" evidence="1">
    <location>
        <begin position="119"/>
        <end position="142"/>
    </location>
</feature>
<gene>
    <name evidence="2" type="ORF">HELGO_WM26036</name>
</gene>
<organism evidence="2">
    <name type="scientific">uncultured Sulfurovum sp</name>
    <dbReference type="NCBI Taxonomy" id="269237"/>
    <lineage>
        <taxon>Bacteria</taxon>
        <taxon>Pseudomonadati</taxon>
        <taxon>Campylobacterota</taxon>
        <taxon>Epsilonproteobacteria</taxon>
        <taxon>Campylobacterales</taxon>
        <taxon>Sulfurovaceae</taxon>
        <taxon>Sulfurovum</taxon>
        <taxon>environmental samples</taxon>
    </lineage>
</organism>
<evidence type="ECO:0000313" key="2">
    <source>
        <dbReference type="EMBL" id="CAA6826610.1"/>
    </source>
</evidence>
<feature type="transmembrane region" description="Helical" evidence="1">
    <location>
        <begin position="220"/>
        <end position="237"/>
    </location>
</feature>
<feature type="transmembrane region" description="Helical" evidence="1">
    <location>
        <begin position="249"/>
        <end position="268"/>
    </location>
</feature>
<feature type="transmembrane region" description="Helical" evidence="1">
    <location>
        <begin position="94"/>
        <end position="112"/>
    </location>
</feature>
<protein>
    <recommendedName>
        <fullName evidence="3">Paraquat-inducible protein A</fullName>
    </recommendedName>
</protein>
<dbReference type="Pfam" id="PF04403">
    <property type="entry name" value="PqiA"/>
    <property type="match status" value="1"/>
</dbReference>
<keyword evidence="1" id="KW-1133">Transmembrane helix</keyword>
<evidence type="ECO:0000256" key="1">
    <source>
        <dbReference type="SAM" id="Phobius"/>
    </source>
</evidence>
<evidence type="ECO:0008006" key="3">
    <source>
        <dbReference type="Google" id="ProtNLM"/>
    </source>
</evidence>
<keyword evidence="1" id="KW-0812">Transmembrane</keyword>
<name>A0A6S6UBC2_9BACT</name>
<dbReference type="EMBL" id="CACVAZ010000212">
    <property type="protein sequence ID" value="CAA6826610.1"/>
    <property type="molecule type" value="Genomic_DNA"/>
</dbReference>
<accession>A0A6S6UBC2</accession>
<proteinExistence type="predicted"/>
<feature type="transmembrane region" description="Helical" evidence="1">
    <location>
        <begin position="174"/>
        <end position="200"/>
    </location>
</feature>
<keyword evidence="1" id="KW-0472">Membrane</keyword>